<keyword evidence="1" id="KW-0539">Nucleus</keyword>
<feature type="domain" description="Nrap protein" evidence="3">
    <location>
        <begin position="163"/>
        <end position="293"/>
    </location>
</feature>
<reference evidence="5 6" key="1">
    <citation type="journal article" date="2013" name="Genome Biol.">
        <title>Genome of Acanthamoeba castellanii highlights extensive lateral gene transfer and early evolution of tyrosine kinase signaling.</title>
        <authorList>
            <person name="Clarke M."/>
            <person name="Lohan A.J."/>
            <person name="Liu B."/>
            <person name="Lagkouvardos I."/>
            <person name="Roy S."/>
            <person name="Zafar N."/>
            <person name="Bertelli C."/>
            <person name="Schilde C."/>
            <person name="Kianianmomeni A."/>
            <person name="Burglin T.R."/>
            <person name="Frech C."/>
            <person name="Turcotte B."/>
            <person name="Kopec K.O."/>
            <person name="Synnott J.M."/>
            <person name="Choo C."/>
            <person name="Paponov I."/>
            <person name="Finkler A."/>
            <person name="Soon Heng Tan C."/>
            <person name="Hutchins A.P."/>
            <person name="Weinmeier T."/>
            <person name="Rattei T."/>
            <person name="Chu J.S."/>
            <person name="Gimenez G."/>
            <person name="Irimia M."/>
            <person name="Rigden D.J."/>
            <person name="Fitzpatrick D.A."/>
            <person name="Lorenzo-Morales J."/>
            <person name="Bateman A."/>
            <person name="Chiu C.H."/>
            <person name="Tang P."/>
            <person name="Hegemann P."/>
            <person name="Fromm H."/>
            <person name="Raoult D."/>
            <person name="Greub G."/>
            <person name="Miranda-Saavedra D."/>
            <person name="Chen N."/>
            <person name="Nash P."/>
            <person name="Ginger M.L."/>
            <person name="Horn M."/>
            <person name="Schaap P."/>
            <person name="Caler L."/>
            <person name="Loftus B."/>
        </authorList>
    </citation>
    <scope>NUCLEOTIDE SEQUENCE [LARGE SCALE GENOMIC DNA]</scope>
    <source>
        <strain evidence="5 6">Neff</strain>
    </source>
</reference>
<comment type="similarity">
    <text evidence="1">Belongs to the NRAP family.</text>
</comment>
<evidence type="ECO:0000313" key="6">
    <source>
        <dbReference type="Proteomes" id="UP000011083"/>
    </source>
</evidence>
<dbReference type="PANTHER" id="PTHR17972:SF0">
    <property type="entry name" value="NUCLEOLAR PROTEIN 6"/>
    <property type="match status" value="1"/>
</dbReference>
<dbReference type="GO" id="GO:0006364">
    <property type="term" value="P:rRNA processing"/>
    <property type="evidence" value="ECO:0007669"/>
    <property type="project" value="TreeGrafter"/>
</dbReference>
<name>L8GDM1_ACACF</name>
<dbReference type="OrthoDB" id="10251401at2759"/>
<proteinExistence type="inferred from homology"/>
<protein>
    <submittedName>
        <fullName evidence="5">Nucleolar RNAassociated protein alpha isoform, putative</fullName>
    </submittedName>
</protein>
<dbReference type="InterPro" id="IPR035369">
    <property type="entry name" value="Nrap_D4"/>
</dbReference>
<dbReference type="GO" id="GO:0003723">
    <property type="term" value="F:RNA binding"/>
    <property type="evidence" value="ECO:0007669"/>
    <property type="project" value="UniProtKB-KW"/>
</dbReference>
<keyword evidence="6" id="KW-1185">Reference proteome</keyword>
<dbReference type="Pfam" id="PF17407">
    <property type="entry name" value="Nrap_D6"/>
    <property type="match status" value="1"/>
</dbReference>
<dbReference type="EMBL" id="KB008174">
    <property type="protein sequence ID" value="ELR10818.1"/>
    <property type="molecule type" value="Genomic_DNA"/>
</dbReference>
<dbReference type="GO" id="GO:0032545">
    <property type="term" value="C:CURI complex"/>
    <property type="evidence" value="ECO:0007669"/>
    <property type="project" value="TreeGrafter"/>
</dbReference>
<evidence type="ECO:0000259" key="2">
    <source>
        <dbReference type="Pfam" id="PF17405"/>
    </source>
</evidence>
<dbReference type="GO" id="GO:0006409">
    <property type="term" value="P:tRNA export from nucleus"/>
    <property type="evidence" value="ECO:0007669"/>
    <property type="project" value="TreeGrafter"/>
</dbReference>
<evidence type="ECO:0000259" key="4">
    <source>
        <dbReference type="Pfam" id="PF17407"/>
    </source>
</evidence>
<dbReference type="PANTHER" id="PTHR17972">
    <property type="entry name" value="NUCLEOLAR RNA-ASSOCIATED PROTEIN"/>
    <property type="match status" value="1"/>
</dbReference>
<dbReference type="InterPro" id="IPR035370">
    <property type="entry name" value="Nrap_D5"/>
</dbReference>
<comment type="subcellular location">
    <subcellularLocation>
        <location evidence="1">Nucleus</location>
        <location evidence="1">Nucleolus</location>
    </subcellularLocation>
</comment>
<accession>L8GDM1</accession>
<feature type="non-terminal residue" evidence="5">
    <location>
        <position position="1"/>
    </location>
</feature>
<dbReference type="RefSeq" id="XP_004332831.1">
    <property type="nucleotide sequence ID" value="XM_004332783.1"/>
</dbReference>
<dbReference type="STRING" id="1257118.L8GDM1"/>
<gene>
    <name evidence="5" type="ORF">ACA1_109080</name>
</gene>
<feature type="domain" description="Nrap protein" evidence="4">
    <location>
        <begin position="308"/>
        <end position="453"/>
    </location>
</feature>
<dbReference type="InterPro" id="IPR035371">
    <property type="entry name" value="Nrap_D6"/>
</dbReference>
<dbReference type="GO" id="GO:0034456">
    <property type="term" value="C:UTP-C complex"/>
    <property type="evidence" value="ECO:0007669"/>
    <property type="project" value="TreeGrafter"/>
</dbReference>
<evidence type="ECO:0000256" key="1">
    <source>
        <dbReference type="RuleBase" id="RU364032"/>
    </source>
</evidence>
<dbReference type="VEuPathDB" id="AmoebaDB:ACA1_109080"/>
<dbReference type="Pfam" id="PF17405">
    <property type="entry name" value="Nrap_D4"/>
    <property type="match status" value="1"/>
</dbReference>
<dbReference type="GeneID" id="14911179"/>
<feature type="domain" description="Nrap protein" evidence="2">
    <location>
        <begin position="4"/>
        <end position="116"/>
    </location>
</feature>
<dbReference type="Pfam" id="PF17406">
    <property type="entry name" value="Nrap_D5"/>
    <property type="match status" value="1"/>
</dbReference>
<evidence type="ECO:0000259" key="3">
    <source>
        <dbReference type="Pfam" id="PF17406"/>
    </source>
</evidence>
<evidence type="ECO:0000313" key="5">
    <source>
        <dbReference type="EMBL" id="ELR10818.1"/>
    </source>
</evidence>
<dbReference type="KEGG" id="acan:ACA1_109080"/>
<sequence>GLTCVDPIVVAIQLEPSAAWPDDLAAIRKLKAAFYIKVAEGLRKKHGHVCTPTPQWVDVQLKREGFVFRFFIHQQKEIALMAKAEEAVDDKAALPERVLQAAQHAGRMHGFSHRHTSYPMATRLAKLWVHSHMFSGYLADVRCTHLPSPPPFMRVADSTSRHEQEIIELLVAHAYTNPRPFEEPHNHVAGFLRFLHLLSTFNWEETALVVDIDGEFDYDDHQHIQATYERLRSLQRAAKERGTKIKETALYISTPSDKYGRLTRHSPTPLIFKRVVAYAQQSYRILRELVENPFTAEAKWRALFVTPLTPYDVLIHLESAVGAKGGASSKYKNLQLPTKQPVYVGLDLVENYLSELRARFGHLALFFHNALEGRVIGVVWKPGTFAPKPFKVLHTEFAVPVSLLPADSPLVKKLNIQASDASNTKSKVPQVVTNIFELLHDFAAMGEGLVRDVQPNL</sequence>
<dbReference type="AlphaFoldDB" id="L8GDM1"/>
<organism evidence="5 6">
    <name type="scientific">Acanthamoeba castellanii (strain ATCC 30010 / Neff)</name>
    <dbReference type="NCBI Taxonomy" id="1257118"/>
    <lineage>
        <taxon>Eukaryota</taxon>
        <taxon>Amoebozoa</taxon>
        <taxon>Discosea</taxon>
        <taxon>Longamoebia</taxon>
        <taxon>Centramoebida</taxon>
        <taxon>Acanthamoebidae</taxon>
        <taxon>Acanthamoeba</taxon>
    </lineage>
</organism>
<keyword evidence="1" id="KW-0694">RNA-binding</keyword>
<dbReference type="InterPro" id="IPR005554">
    <property type="entry name" value="NOL6/Upt22"/>
</dbReference>
<dbReference type="GO" id="GO:0032040">
    <property type="term" value="C:small-subunit processome"/>
    <property type="evidence" value="ECO:0007669"/>
    <property type="project" value="TreeGrafter"/>
</dbReference>
<dbReference type="Gene3D" id="3.30.70.3030">
    <property type="match status" value="1"/>
</dbReference>
<dbReference type="Proteomes" id="UP000011083">
    <property type="component" value="Unassembled WGS sequence"/>
</dbReference>